<dbReference type="GO" id="GO:0042910">
    <property type="term" value="F:xenobiotic transmembrane transporter activity"/>
    <property type="evidence" value="ECO:0007669"/>
    <property type="project" value="InterPro"/>
</dbReference>
<evidence type="ECO:0000256" key="9">
    <source>
        <dbReference type="SAM" id="MobiDB-lite"/>
    </source>
</evidence>
<evidence type="ECO:0000256" key="10">
    <source>
        <dbReference type="SAM" id="Phobius"/>
    </source>
</evidence>
<feature type="transmembrane region" description="Helical" evidence="10">
    <location>
        <begin position="72"/>
        <end position="90"/>
    </location>
</feature>
<protein>
    <submittedName>
        <fullName evidence="13">DHA1 family bicyclomycin/chloramphenicol resistance-like MFS transporter</fullName>
    </submittedName>
</protein>
<dbReference type="GO" id="GO:1990961">
    <property type="term" value="P:xenobiotic detoxification by transmembrane export across the plasma membrane"/>
    <property type="evidence" value="ECO:0007669"/>
    <property type="project" value="InterPro"/>
</dbReference>
<feature type="signal peptide" evidence="11">
    <location>
        <begin position="1"/>
        <end position="31"/>
    </location>
</feature>
<evidence type="ECO:0000256" key="7">
    <source>
        <dbReference type="ARBA" id="ARBA00022989"/>
    </source>
</evidence>
<dbReference type="Gene3D" id="1.20.1720.10">
    <property type="entry name" value="Multidrug resistance protein D"/>
    <property type="match status" value="1"/>
</dbReference>
<evidence type="ECO:0000256" key="4">
    <source>
        <dbReference type="ARBA" id="ARBA00022448"/>
    </source>
</evidence>
<feature type="transmembrane region" description="Helical" evidence="10">
    <location>
        <begin position="301"/>
        <end position="324"/>
    </location>
</feature>
<dbReference type="PANTHER" id="PTHR43124">
    <property type="entry name" value="PURINE EFFLUX PUMP PBUE"/>
    <property type="match status" value="1"/>
</dbReference>
<comment type="similarity">
    <text evidence="3">Belongs to the major facilitator superfamily. TCR/Tet family.</text>
</comment>
<evidence type="ECO:0000256" key="11">
    <source>
        <dbReference type="SAM" id="SignalP"/>
    </source>
</evidence>
<feature type="region of interest" description="Disordered" evidence="9">
    <location>
        <begin position="385"/>
        <end position="406"/>
    </location>
</feature>
<evidence type="ECO:0000256" key="2">
    <source>
        <dbReference type="ARBA" id="ARBA00006236"/>
    </source>
</evidence>
<evidence type="ECO:0000256" key="6">
    <source>
        <dbReference type="ARBA" id="ARBA00022692"/>
    </source>
</evidence>
<proteinExistence type="inferred from homology"/>
<evidence type="ECO:0000313" key="13">
    <source>
        <dbReference type="EMBL" id="NYJ08465.1"/>
    </source>
</evidence>
<dbReference type="InterPro" id="IPR004812">
    <property type="entry name" value="Efflux_drug-R_Bcr/CmlA"/>
</dbReference>
<evidence type="ECO:0000313" key="14">
    <source>
        <dbReference type="Proteomes" id="UP000541969"/>
    </source>
</evidence>
<dbReference type="InterPro" id="IPR020846">
    <property type="entry name" value="MFS_dom"/>
</dbReference>
<feature type="transmembrane region" description="Helical" evidence="10">
    <location>
        <begin position="210"/>
        <end position="235"/>
    </location>
</feature>
<dbReference type="InterPro" id="IPR005829">
    <property type="entry name" value="Sugar_transporter_CS"/>
</dbReference>
<comment type="caution">
    <text evidence="13">The sequence shown here is derived from an EMBL/GenBank/DDBJ whole genome shotgun (WGS) entry which is preliminary data.</text>
</comment>
<feature type="chain" id="PRO_5038907209" evidence="11">
    <location>
        <begin position="32"/>
        <end position="406"/>
    </location>
</feature>
<evidence type="ECO:0000256" key="8">
    <source>
        <dbReference type="ARBA" id="ARBA00023136"/>
    </source>
</evidence>
<feature type="transmembrane region" description="Helical" evidence="10">
    <location>
        <begin position="241"/>
        <end position="260"/>
    </location>
</feature>
<dbReference type="InterPro" id="IPR050189">
    <property type="entry name" value="MFS_Efflux_Transporters"/>
</dbReference>
<organism evidence="13 14">
    <name type="scientific">Petropleomorpha daqingensis</name>
    <dbReference type="NCBI Taxonomy" id="2026353"/>
    <lineage>
        <taxon>Bacteria</taxon>
        <taxon>Bacillati</taxon>
        <taxon>Actinomycetota</taxon>
        <taxon>Actinomycetes</taxon>
        <taxon>Geodermatophilales</taxon>
        <taxon>Geodermatophilaceae</taxon>
        <taxon>Petropleomorpha</taxon>
    </lineage>
</organism>
<comment type="subcellular location">
    <subcellularLocation>
        <location evidence="1">Cell membrane</location>
        <topology evidence="1">Multi-pass membrane protein</topology>
    </subcellularLocation>
</comment>
<feature type="transmembrane region" description="Helical" evidence="10">
    <location>
        <begin position="336"/>
        <end position="355"/>
    </location>
</feature>
<keyword evidence="8 10" id="KW-0472">Membrane</keyword>
<keyword evidence="7 10" id="KW-1133">Transmembrane helix</keyword>
<gene>
    <name evidence="13" type="ORF">GGQ55_004743</name>
</gene>
<dbReference type="NCBIfam" id="TIGR00710">
    <property type="entry name" value="efflux_Bcr_CflA"/>
    <property type="match status" value="1"/>
</dbReference>
<evidence type="ECO:0000259" key="12">
    <source>
        <dbReference type="PROSITE" id="PS50850"/>
    </source>
</evidence>
<name>A0A853CKK7_9ACTN</name>
<dbReference type="Proteomes" id="UP000541969">
    <property type="component" value="Unassembled WGS sequence"/>
</dbReference>
<dbReference type="RefSeq" id="WP_179721075.1">
    <property type="nucleotide sequence ID" value="NZ_JACBZT010000001.1"/>
</dbReference>
<accession>A0A853CKK7</accession>
<evidence type="ECO:0000256" key="3">
    <source>
        <dbReference type="ARBA" id="ARBA00007520"/>
    </source>
</evidence>
<dbReference type="PANTHER" id="PTHR43124:SF3">
    <property type="entry name" value="CHLORAMPHENICOL EFFLUX PUMP RV0191"/>
    <property type="match status" value="1"/>
</dbReference>
<dbReference type="InterPro" id="IPR001958">
    <property type="entry name" value="Tet-R_TetA/multi-R_MdtG-like"/>
</dbReference>
<sequence>MNARTVLVLALLAAISPLATGMYLAAFPAMADDLSTDAASVQLTMTTFLAGLAAGQLVLGPISDRIGRRTPLLAGTATCVLASALCAVAPTIGVLIAARFVQGFAGAAGIVLGRAIVADRVRGSAAARTFSVLMTLGALAPVVAPLLGGALLGPVGWRGVFAVLTGLTVLMLLGAFFLLPESLPWARRAGRRADGTARAVLTDRDYLGHAVAFVFSYGTLLAYVSASPFVLQVVFGLSPGWYSVVFAANACGLTVASLANARLVGRFGARRLLGIGLGWQLGTAVVLLVLTLTGAPALPAVLVLLWSSVTALGLIMGNATSLALARVPAGAGTGSAVLGAAQFGLAAAVAPLVGLGGDDTAVPMAIAMVVTATVAAAAGWRARRRAPSPSTPVPLLKGPDPCSSTA</sequence>
<feature type="transmembrane region" description="Helical" evidence="10">
    <location>
        <begin position="361"/>
        <end position="380"/>
    </location>
</feature>
<dbReference type="AlphaFoldDB" id="A0A853CKK7"/>
<dbReference type="InterPro" id="IPR011701">
    <property type="entry name" value="MFS"/>
</dbReference>
<feature type="transmembrane region" description="Helical" evidence="10">
    <location>
        <begin position="272"/>
        <end position="295"/>
    </location>
</feature>
<feature type="transmembrane region" description="Helical" evidence="10">
    <location>
        <begin position="41"/>
        <end position="60"/>
    </location>
</feature>
<evidence type="ECO:0000256" key="1">
    <source>
        <dbReference type="ARBA" id="ARBA00004651"/>
    </source>
</evidence>
<dbReference type="PROSITE" id="PS00216">
    <property type="entry name" value="SUGAR_TRANSPORT_1"/>
    <property type="match status" value="1"/>
</dbReference>
<dbReference type="GO" id="GO:0005886">
    <property type="term" value="C:plasma membrane"/>
    <property type="evidence" value="ECO:0007669"/>
    <property type="project" value="UniProtKB-SubCell"/>
</dbReference>
<evidence type="ECO:0000256" key="5">
    <source>
        <dbReference type="ARBA" id="ARBA00022475"/>
    </source>
</evidence>
<dbReference type="EMBL" id="JACBZT010000001">
    <property type="protein sequence ID" value="NYJ08465.1"/>
    <property type="molecule type" value="Genomic_DNA"/>
</dbReference>
<keyword evidence="4" id="KW-0813">Transport</keyword>
<feature type="transmembrane region" description="Helical" evidence="10">
    <location>
        <begin position="129"/>
        <end position="153"/>
    </location>
</feature>
<dbReference type="PROSITE" id="PS50850">
    <property type="entry name" value="MFS"/>
    <property type="match status" value="1"/>
</dbReference>
<keyword evidence="11" id="KW-0732">Signal</keyword>
<dbReference type="CDD" id="cd17320">
    <property type="entry name" value="MFS_MdfA_MDR_like"/>
    <property type="match status" value="1"/>
</dbReference>
<keyword evidence="5" id="KW-1003">Cell membrane</keyword>
<dbReference type="PRINTS" id="PR01035">
    <property type="entry name" value="TCRTETA"/>
</dbReference>
<dbReference type="SUPFAM" id="SSF103473">
    <property type="entry name" value="MFS general substrate transporter"/>
    <property type="match status" value="1"/>
</dbReference>
<feature type="domain" description="Major facilitator superfamily (MFS) profile" evidence="12">
    <location>
        <begin position="5"/>
        <end position="385"/>
    </location>
</feature>
<keyword evidence="6 10" id="KW-0812">Transmembrane</keyword>
<feature type="transmembrane region" description="Helical" evidence="10">
    <location>
        <begin position="96"/>
        <end position="117"/>
    </location>
</feature>
<reference evidence="13 14" key="1">
    <citation type="submission" date="2020-07" db="EMBL/GenBank/DDBJ databases">
        <title>Sequencing the genomes of 1000 actinobacteria strains.</title>
        <authorList>
            <person name="Klenk H.-P."/>
        </authorList>
    </citation>
    <scope>NUCLEOTIDE SEQUENCE [LARGE SCALE GENOMIC DNA]</scope>
    <source>
        <strain evidence="13 14">DSM 104001</strain>
    </source>
</reference>
<comment type="similarity">
    <text evidence="2">Belongs to the major facilitator superfamily. Bcr/CmlA family.</text>
</comment>
<dbReference type="Pfam" id="PF07690">
    <property type="entry name" value="MFS_1"/>
    <property type="match status" value="1"/>
</dbReference>
<dbReference type="InterPro" id="IPR036259">
    <property type="entry name" value="MFS_trans_sf"/>
</dbReference>
<feature type="transmembrane region" description="Helical" evidence="10">
    <location>
        <begin position="159"/>
        <end position="179"/>
    </location>
</feature>
<keyword evidence="14" id="KW-1185">Reference proteome</keyword>